<dbReference type="Gene3D" id="3.40.50.2000">
    <property type="entry name" value="Glycogen Phosphorylase B"/>
    <property type="match status" value="3"/>
</dbReference>
<evidence type="ECO:0008006" key="5">
    <source>
        <dbReference type="Google" id="ProtNLM"/>
    </source>
</evidence>
<dbReference type="AlphaFoldDB" id="A0A8K0E883"/>
<evidence type="ECO:0000256" key="2">
    <source>
        <dbReference type="ARBA" id="ARBA00022679"/>
    </source>
</evidence>
<keyword evidence="4" id="KW-1185">Reference proteome</keyword>
<proteinExistence type="inferred from homology"/>
<name>A0A8K0E883_9ROSA</name>
<evidence type="ECO:0000313" key="4">
    <source>
        <dbReference type="Proteomes" id="UP000796880"/>
    </source>
</evidence>
<reference evidence="3" key="1">
    <citation type="submission" date="2020-03" db="EMBL/GenBank/DDBJ databases">
        <title>A high-quality chromosome-level genome assembly of a woody plant with both climbing and erect habits, Rhamnella rubrinervis.</title>
        <authorList>
            <person name="Lu Z."/>
            <person name="Yang Y."/>
            <person name="Zhu X."/>
            <person name="Sun Y."/>
        </authorList>
    </citation>
    <scope>NUCLEOTIDE SEQUENCE</scope>
    <source>
        <strain evidence="3">BYM</strain>
        <tissue evidence="3">Leaf</tissue>
    </source>
</reference>
<protein>
    <recommendedName>
        <fullName evidence="5">UDP-glycosyltransferase</fullName>
    </recommendedName>
</protein>
<dbReference type="CDD" id="cd03784">
    <property type="entry name" value="GT1_Gtf-like"/>
    <property type="match status" value="1"/>
</dbReference>
<keyword evidence="2" id="KW-0808">Transferase</keyword>
<dbReference type="Proteomes" id="UP000796880">
    <property type="component" value="Unassembled WGS sequence"/>
</dbReference>
<comment type="similarity">
    <text evidence="1">Belongs to the UDP-glycosyltransferase family.</text>
</comment>
<dbReference type="InterPro" id="IPR002213">
    <property type="entry name" value="UDP_glucos_trans"/>
</dbReference>
<sequence>MEQIHVVLHPAPLQGHIKPMLCLAQLLSKAGFHATFLVTHHTFKLLPDLTALSANFPNLHFQSISDGLPEDHSRALEFGSFSKIKPYFKHFLLNYSLGDNSMSPPLTCIITDQYLPYTLDTAKELGIPIFSFVSHSACYLLAYLNISKLIEQGDHIPFPDDNMNQEINGVAGLEGLLRRKHLPSYCALKDIAQNPQIQSHLKDIFDLKGCCGLIINTFDELEITILPQVATHFQKVYKVGPLHALSNSKINQNLSHLVASHASRWQADQSCIAWLDSQPLRWVLTHCGWNSILESIVAKIPLICWSYDWDQMINAELVSKVLEIGLQLDACDRLTIQRTVQTMMGSKREELQNSIERISECAQHVIGNGGSSNQNLETLVEDIKNIKLNSQHDE</sequence>
<gene>
    <name evidence="3" type="ORF">FNV43_RR15096</name>
</gene>
<dbReference type="EMBL" id="VOIH02000007">
    <property type="protein sequence ID" value="KAF3441184.1"/>
    <property type="molecule type" value="Genomic_DNA"/>
</dbReference>
<comment type="caution">
    <text evidence="3">The sequence shown here is derived from an EMBL/GenBank/DDBJ whole genome shotgun (WGS) entry which is preliminary data.</text>
</comment>
<evidence type="ECO:0000313" key="3">
    <source>
        <dbReference type="EMBL" id="KAF3441184.1"/>
    </source>
</evidence>
<dbReference type="OrthoDB" id="1139042at2759"/>
<dbReference type="GO" id="GO:0080043">
    <property type="term" value="F:quercetin 3-O-glucosyltransferase activity"/>
    <property type="evidence" value="ECO:0007669"/>
    <property type="project" value="TreeGrafter"/>
</dbReference>
<dbReference type="PANTHER" id="PTHR11926">
    <property type="entry name" value="GLUCOSYL/GLUCURONOSYL TRANSFERASES"/>
    <property type="match status" value="1"/>
</dbReference>
<dbReference type="SUPFAM" id="SSF53756">
    <property type="entry name" value="UDP-Glycosyltransferase/glycogen phosphorylase"/>
    <property type="match status" value="1"/>
</dbReference>
<organism evidence="3 4">
    <name type="scientific">Rhamnella rubrinervis</name>
    <dbReference type="NCBI Taxonomy" id="2594499"/>
    <lineage>
        <taxon>Eukaryota</taxon>
        <taxon>Viridiplantae</taxon>
        <taxon>Streptophyta</taxon>
        <taxon>Embryophyta</taxon>
        <taxon>Tracheophyta</taxon>
        <taxon>Spermatophyta</taxon>
        <taxon>Magnoliopsida</taxon>
        <taxon>eudicotyledons</taxon>
        <taxon>Gunneridae</taxon>
        <taxon>Pentapetalae</taxon>
        <taxon>rosids</taxon>
        <taxon>fabids</taxon>
        <taxon>Rosales</taxon>
        <taxon>Rhamnaceae</taxon>
        <taxon>rhamnoid group</taxon>
        <taxon>Rhamneae</taxon>
        <taxon>Rhamnella</taxon>
    </lineage>
</organism>
<evidence type="ECO:0000256" key="1">
    <source>
        <dbReference type="ARBA" id="ARBA00009995"/>
    </source>
</evidence>
<dbReference type="PANTHER" id="PTHR11926:SF1392">
    <property type="entry name" value="GLYCOSYLTRANSFERASE"/>
    <property type="match status" value="1"/>
</dbReference>
<accession>A0A8K0E883</accession>
<dbReference type="GO" id="GO:0080044">
    <property type="term" value="F:quercetin 7-O-glucosyltransferase activity"/>
    <property type="evidence" value="ECO:0007669"/>
    <property type="project" value="TreeGrafter"/>
</dbReference>
<dbReference type="Pfam" id="PF00201">
    <property type="entry name" value="UDPGT"/>
    <property type="match status" value="1"/>
</dbReference>